<keyword evidence="2" id="KW-1185">Reference proteome</keyword>
<dbReference type="RefSeq" id="WP_221764790.1">
    <property type="nucleotide sequence ID" value="NZ_AP024110.1"/>
</dbReference>
<dbReference type="AlphaFoldDB" id="A0A8D5FY90"/>
<protein>
    <recommendedName>
        <fullName evidence="3">Capsule polysaccharide biosynthesis protein</fullName>
    </recommendedName>
</protein>
<proteinExistence type="predicted"/>
<organism evidence="1 2">
    <name type="scientific">Methyloradius palustris</name>
    <dbReference type="NCBI Taxonomy" id="2778876"/>
    <lineage>
        <taxon>Bacteria</taxon>
        <taxon>Pseudomonadati</taxon>
        <taxon>Pseudomonadota</taxon>
        <taxon>Betaproteobacteria</taxon>
        <taxon>Nitrosomonadales</taxon>
        <taxon>Methylophilaceae</taxon>
        <taxon>Methyloradius</taxon>
    </lineage>
</organism>
<gene>
    <name evidence="1" type="ORF">ZMTM_05010</name>
</gene>
<name>A0A8D5FY90_9PROT</name>
<dbReference type="Proteomes" id="UP000826722">
    <property type="component" value="Chromosome"/>
</dbReference>
<dbReference type="KEGG" id="mpau:ZMTM_05010"/>
<dbReference type="Pfam" id="PF05159">
    <property type="entry name" value="Capsule_synth"/>
    <property type="match status" value="1"/>
</dbReference>
<reference evidence="1" key="1">
    <citation type="journal article" date="2021" name="Arch. Microbiol.">
        <title>Methyloradius palustris gen. nov., sp. nov., a methanol-oxidizing bacterium isolated from snow.</title>
        <authorList>
            <person name="Miyadera T."/>
            <person name="Kojima H."/>
            <person name="Fukui M."/>
        </authorList>
    </citation>
    <scope>NUCLEOTIDE SEQUENCE</scope>
    <source>
        <strain evidence="1">Zm11</strain>
    </source>
</reference>
<dbReference type="GO" id="GO:0000271">
    <property type="term" value="P:polysaccharide biosynthetic process"/>
    <property type="evidence" value="ECO:0007669"/>
    <property type="project" value="InterPro"/>
</dbReference>
<dbReference type="EMBL" id="AP024110">
    <property type="protein sequence ID" value="BCM24242.1"/>
    <property type="molecule type" value="Genomic_DNA"/>
</dbReference>
<evidence type="ECO:0000313" key="1">
    <source>
        <dbReference type="EMBL" id="BCM24242.1"/>
    </source>
</evidence>
<evidence type="ECO:0008006" key="3">
    <source>
        <dbReference type="Google" id="ProtNLM"/>
    </source>
</evidence>
<dbReference type="InterPro" id="IPR007833">
    <property type="entry name" value="Capsule_polysaccharide_synth"/>
</dbReference>
<evidence type="ECO:0000313" key="2">
    <source>
        <dbReference type="Proteomes" id="UP000826722"/>
    </source>
</evidence>
<dbReference type="GO" id="GO:0015774">
    <property type="term" value="P:polysaccharide transport"/>
    <property type="evidence" value="ECO:0007669"/>
    <property type="project" value="InterPro"/>
</dbReference>
<sequence length="436" mass="50800">MRTNVLYFVITEVFSPFFLNISRALEQNYAYKPYLVSFLPTDHAFLKKNSQHIYPKSLDEIENQVIDDHIYSDTEILEMCSFIKNKFGGDLKDWRIRLLKITAYVIRLIEEKEINLIVMWNGQDFVARTISEIARKRNIKCIYMENGYFPGTLQADTEGVNSAASVAKLDFDEIKEIQNTAASAVSNDLKVELIRSTPLTKSELVPNSLRRILNPNFYKTYPELRGSSLLWGKFLNERRKRIPFDQIELPQQFAFIPLQVHDDTQILLNSPLFDNPKDFIIHCYTAIREALGSDYPIVVKEHPEDIFRYSYDDIRQKFPDIIWIKNFPIDDIVSKSTFIMVVNSSVGLQAIKLLKPTIVFGESIYSKPEICYYISDKSETKEKILKAVSRMDDEMESNIKLYINFIENKFFFRGSWKLLSHDNLVSCINKIHNLSL</sequence>
<accession>A0A8D5FY90</accession>